<gene>
    <name evidence="13" type="primary">dnaK_1</name>
    <name evidence="9" type="synonym">dnaK</name>
    <name evidence="13" type="ORF">STARVERO_04017</name>
</gene>
<dbReference type="NCBIfam" id="NF001413">
    <property type="entry name" value="PRK00290.1"/>
    <property type="match status" value="1"/>
</dbReference>
<dbReference type="PROSITE" id="PS01036">
    <property type="entry name" value="HSP70_3"/>
    <property type="match status" value="1"/>
</dbReference>
<keyword evidence="14" id="KW-1185">Reference proteome</keyword>
<evidence type="ECO:0000256" key="4">
    <source>
        <dbReference type="ARBA" id="ARBA00022553"/>
    </source>
</evidence>
<name>A0A5S9Q4B8_9HYPH</name>
<reference evidence="13 14" key="1">
    <citation type="submission" date="2019-12" db="EMBL/GenBank/DDBJ databases">
        <authorList>
            <person name="Reyes-Prieto M."/>
        </authorList>
    </citation>
    <scope>NUCLEOTIDE SEQUENCE [LARGE SCALE GENOMIC DNA]</scope>
    <source>
        <strain evidence="13">HF14-78462</strain>
    </source>
</reference>
<keyword evidence="6 9" id="KW-0067">ATP-binding</keyword>
<feature type="region of interest" description="Disordered" evidence="12">
    <location>
        <begin position="600"/>
        <end position="632"/>
    </location>
</feature>
<dbReference type="FunFam" id="1.20.1270.10:FF:000001">
    <property type="entry name" value="Molecular chaperone DnaK"/>
    <property type="match status" value="1"/>
</dbReference>
<evidence type="ECO:0000256" key="12">
    <source>
        <dbReference type="SAM" id="MobiDB-lite"/>
    </source>
</evidence>
<proteinExistence type="evidence at transcript level"/>
<evidence type="ECO:0000313" key="13">
    <source>
        <dbReference type="EMBL" id="CAA0112148.1"/>
    </source>
</evidence>
<feature type="modified residue" description="Phosphothreonine; by autocatalysis" evidence="9">
    <location>
        <position position="198"/>
    </location>
</feature>
<evidence type="ECO:0000256" key="6">
    <source>
        <dbReference type="ARBA" id="ARBA00022840"/>
    </source>
</evidence>
<dbReference type="FunFam" id="3.30.420.40:FF:000004">
    <property type="entry name" value="Molecular chaperone DnaK"/>
    <property type="match status" value="1"/>
</dbReference>
<comment type="similarity">
    <text evidence="2 9 10">Belongs to the heat shock protein 70 family.</text>
</comment>
<dbReference type="FunFam" id="3.90.640.10:FF:000003">
    <property type="entry name" value="Molecular chaperone DnaK"/>
    <property type="match status" value="1"/>
</dbReference>
<protein>
    <recommendedName>
        <fullName evidence="3 9">Chaperone protein DnaK</fullName>
    </recommendedName>
    <alternativeName>
        <fullName evidence="9">HSP70</fullName>
    </alternativeName>
    <alternativeName>
        <fullName evidence="9">Heat shock 70 kDa protein</fullName>
    </alternativeName>
    <alternativeName>
        <fullName evidence="9">Heat shock protein 70</fullName>
    </alternativeName>
</protein>
<comment type="function">
    <text evidence="1 9">Acts as a chaperone.</text>
</comment>
<dbReference type="Gene3D" id="1.20.1270.10">
    <property type="match status" value="1"/>
</dbReference>
<dbReference type="PRINTS" id="PR00301">
    <property type="entry name" value="HEATSHOCK70"/>
</dbReference>
<dbReference type="InterPro" id="IPR043129">
    <property type="entry name" value="ATPase_NBD"/>
</dbReference>
<evidence type="ECO:0000256" key="10">
    <source>
        <dbReference type="RuleBase" id="RU003322"/>
    </source>
</evidence>
<dbReference type="PROSITE" id="PS00297">
    <property type="entry name" value="HSP70_1"/>
    <property type="match status" value="1"/>
</dbReference>
<keyword evidence="11" id="KW-0175">Coiled coil</keyword>
<dbReference type="HAMAP" id="MF_00332">
    <property type="entry name" value="DnaK"/>
    <property type="match status" value="1"/>
</dbReference>
<dbReference type="PANTHER" id="PTHR19375">
    <property type="entry name" value="HEAT SHOCK PROTEIN 70KDA"/>
    <property type="match status" value="1"/>
</dbReference>
<sequence>MSKVIGIDLGTTNSCVAVMEGSSPKVIENAEGARTTPSIVAFTEDGERLVGQPAKRQAVTNPERTFFAVKRLIGRRYDDPMVEKDKKLVPYQIVRADNGDAWVEADGKKYSPSQISAFTLQKMKETAESYLGSKVTQAVITVPAYFNDAQRQATKDAGRIAGLEVLRIINEPTAAALAYGLDKKSAGTIAVYDLGGGTFDVSVLEIGDGVFEVKSTNGDTFLGGEDFDMRLVSYLADEFKKEQGIDLRNDKLALQRLKEAAEKAKIELSSATQTEINLPFITADASGPKHLTMKLTRAKFEALVDDLIQRTVEPCKKALKDAGLSAGQIDEVVLVGGMTRMPKVQEVVKQFFGKEPHKGVNPDEVVAIGAAIQAGVLQGDVKDVLLLDVTPLSLGIETLGGVFTRLIDRNTTIPTKKSQTFSTAEDGQTAVTIRVFQGEREMAADNKILGQFDLVGIPPAPRGVPQIEVAFDIDANGLVNVSAKDKGTGKEQQIRIQASGGLSDSDIDKMVKDAEAHAEEDKKRRAVVEAKNHAEALVHSTEKALAEHGDKVGAAEKGAIETALAELKTAIEGDDAEAIAAKTNALAQASLKLGEAMYASQQGGEGDAGAAPKDDVVDAEFTEVDDDKKKSA</sequence>
<dbReference type="GO" id="GO:0005524">
    <property type="term" value="F:ATP binding"/>
    <property type="evidence" value="ECO:0007669"/>
    <property type="project" value="UniProtKB-UniRule"/>
</dbReference>
<dbReference type="FunFam" id="2.60.34.10:FF:000014">
    <property type="entry name" value="Chaperone protein DnaK HSP70"/>
    <property type="match status" value="1"/>
</dbReference>
<evidence type="ECO:0000256" key="7">
    <source>
        <dbReference type="ARBA" id="ARBA00023016"/>
    </source>
</evidence>
<dbReference type="NCBIfam" id="NF003520">
    <property type="entry name" value="PRK05183.1"/>
    <property type="match status" value="1"/>
</dbReference>
<dbReference type="GO" id="GO:0140662">
    <property type="term" value="F:ATP-dependent protein folding chaperone"/>
    <property type="evidence" value="ECO:0007669"/>
    <property type="project" value="InterPro"/>
</dbReference>
<dbReference type="PROSITE" id="PS00329">
    <property type="entry name" value="HSP70_2"/>
    <property type="match status" value="1"/>
</dbReference>
<feature type="coiled-coil region" evidence="11">
    <location>
        <begin position="247"/>
        <end position="274"/>
    </location>
</feature>
<evidence type="ECO:0000256" key="5">
    <source>
        <dbReference type="ARBA" id="ARBA00022741"/>
    </source>
</evidence>
<dbReference type="Proteomes" id="UP000433050">
    <property type="component" value="Unassembled WGS sequence"/>
</dbReference>
<dbReference type="InterPro" id="IPR013126">
    <property type="entry name" value="Hsp_70_fam"/>
</dbReference>
<evidence type="ECO:0000256" key="2">
    <source>
        <dbReference type="ARBA" id="ARBA00007381"/>
    </source>
</evidence>
<dbReference type="SUPFAM" id="SSF53067">
    <property type="entry name" value="Actin-like ATPase domain"/>
    <property type="match status" value="2"/>
</dbReference>
<keyword evidence="4 9" id="KW-0597">Phosphoprotein</keyword>
<dbReference type="Pfam" id="PF00012">
    <property type="entry name" value="HSP70"/>
    <property type="match status" value="1"/>
</dbReference>
<dbReference type="Gene3D" id="2.60.34.10">
    <property type="entry name" value="Substrate Binding Domain Of DNAk, Chain A, domain 1"/>
    <property type="match status" value="1"/>
</dbReference>
<dbReference type="SUPFAM" id="SSF100920">
    <property type="entry name" value="Heat shock protein 70kD (HSP70), peptide-binding domain"/>
    <property type="match status" value="1"/>
</dbReference>
<dbReference type="InterPro" id="IPR029047">
    <property type="entry name" value="HSP70_peptide-bd_sf"/>
</dbReference>
<evidence type="ECO:0000256" key="3">
    <source>
        <dbReference type="ARBA" id="ARBA00014415"/>
    </source>
</evidence>
<keyword evidence="8 9" id="KW-0143">Chaperone</keyword>
<dbReference type="CDD" id="cd11733">
    <property type="entry name" value="ASKHA_NBD_HSP70_HSPA9"/>
    <property type="match status" value="1"/>
</dbReference>
<evidence type="ECO:0000256" key="1">
    <source>
        <dbReference type="ARBA" id="ARBA00002290"/>
    </source>
</evidence>
<dbReference type="NCBIfam" id="TIGR02350">
    <property type="entry name" value="prok_dnaK"/>
    <property type="match status" value="1"/>
</dbReference>
<evidence type="ECO:0000256" key="9">
    <source>
        <dbReference type="HAMAP-Rule" id="MF_00332"/>
    </source>
</evidence>
<accession>A0A5S9Q4B8</accession>
<keyword evidence="5 9" id="KW-0547">Nucleotide-binding</keyword>
<dbReference type="Gene3D" id="3.30.420.40">
    <property type="match status" value="2"/>
</dbReference>
<dbReference type="GO" id="GO:0051082">
    <property type="term" value="F:unfolded protein binding"/>
    <property type="evidence" value="ECO:0007669"/>
    <property type="project" value="InterPro"/>
</dbReference>
<organism evidence="13 14">
    <name type="scientific">Starkeya nomas</name>
    <dbReference type="NCBI Taxonomy" id="2666134"/>
    <lineage>
        <taxon>Bacteria</taxon>
        <taxon>Pseudomonadati</taxon>
        <taxon>Pseudomonadota</taxon>
        <taxon>Alphaproteobacteria</taxon>
        <taxon>Hyphomicrobiales</taxon>
        <taxon>Xanthobacteraceae</taxon>
        <taxon>Starkeya</taxon>
    </lineage>
</organism>
<evidence type="ECO:0000256" key="8">
    <source>
        <dbReference type="ARBA" id="ARBA00023186"/>
    </source>
</evidence>
<dbReference type="FunFam" id="3.30.30.30:FF:000003">
    <property type="entry name" value="Heat shock protein 9"/>
    <property type="match status" value="1"/>
</dbReference>
<dbReference type="EMBL" id="CACSAS010000001">
    <property type="protein sequence ID" value="CAA0112148.1"/>
    <property type="molecule type" value="Genomic_DNA"/>
</dbReference>
<keyword evidence="7 9" id="KW-0346">Stress response</keyword>
<dbReference type="AlphaFoldDB" id="A0A5S9Q4B8"/>
<evidence type="ECO:0000256" key="11">
    <source>
        <dbReference type="SAM" id="Coils"/>
    </source>
</evidence>
<dbReference type="Gene3D" id="3.90.640.10">
    <property type="entry name" value="Actin, Chain A, domain 4"/>
    <property type="match status" value="1"/>
</dbReference>
<dbReference type="InterPro" id="IPR012725">
    <property type="entry name" value="Chaperone_DnaK"/>
</dbReference>
<comment type="induction">
    <text evidence="9">By stress conditions e.g. heat shock.</text>
</comment>
<evidence type="ECO:0000313" key="14">
    <source>
        <dbReference type="Proteomes" id="UP000433050"/>
    </source>
</evidence>
<dbReference type="InterPro" id="IPR029048">
    <property type="entry name" value="HSP70_C_sf"/>
</dbReference>
<dbReference type="InterPro" id="IPR018181">
    <property type="entry name" value="Heat_shock_70_CS"/>
</dbReference>
<dbReference type="RefSeq" id="WP_144341550.1">
    <property type="nucleotide sequence ID" value="NZ_CACSAS010000001.1"/>
</dbReference>